<dbReference type="EMBL" id="JAAGLU010000032">
    <property type="protein sequence ID" value="NEC90452.1"/>
    <property type="molecule type" value="Genomic_DNA"/>
</dbReference>
<dbReference type="AlphaFoldDB" id="A0A6B3C1X0"/>
<evidence type="ECO:0000313" key="1">
    <source>
        <dbReference type="EMBL" id="NEC90452.1"/>
    </source>
</evidence>
<organism evidence="1">
    <name type="scientific">Streptomyces sp. SID12501</name>
    <dbReference type="NCBI Taxonomy" id="2706042"/>
    <lineage>
        <taxon>Bacteria</taxon>
        <taxon>Bacillati</taxon>
        <taxon>Actinomycetota</taxon>
        <taxon>Actinomycetes</taxon>
        <taxon>Kitasatosporales</taxon>
        <taxon>Streptomycetaceae</taxon>
        <taxon>Streptomyces</taxon>
    </lineage>
</organism>
<reference evidence="1" key="1">
    <citation type="submission" date="2020-01" db="EMBL/GenBank/DDBJ databases">
        <title>Insect and environment-associated Actinomycetes.</title>
        <authorList>
            <person name="Currrie C."/>
            <person name="Chevrette M."/>
            <person name="Carlson C."/>
            <person name="Stubbendieck R."/>
            <person name="Wendt-Pienkowski E."/>
        </authorList>
    </citation>
    <scope>NUCLEOTIDE SEQUENCE</scope>
    <source>
        <strain evidence="1">SID12501</strain>
    </source>
</reference>
<gene>
    <name evidence="1" type="ORF">G3I71_32675</name>
</gene>
<protein>
    <submittedName>
        <fullName evidence="1">Uncharacterized protein</fullName>
    </submittedName>
</protein>
<name>A0A6B3C1X0_9ACTN</name>
<accession>A0A6B3C1X0</accession>
<dbReference type="RefSeq" id="WP_164320312.1">
    <property type="nucleotide sequence ID" value="NZ_JAAGLU010000032.1"/>
</dbReference>
<comment type="caution">
    <text evidence="1">The sequence shown here is derived from an EMBL/GenBank/DDBJ whole genome shotgun (WGS) entry which is preliminary data.</text>
</comment>
<sequence>MTNNLTPIAALVPAQPGWTVTVTDLATGDPATCPVIAWAAIGAEVHPVFVANGSIWTGPEYPKGPTPVIKEPAL</sequence>
<proteinExistence type="predicted"/>